<proteinExistence type="predicted"/>
<name>A0A0V1DE18_TRIBR</name>
<evidence type="ECO:0000313" key="2">
    <source>
        <dbReference type="Proteomes" id="UP000054653"/>
    </source>
</evidence>
<dbReference type="AlphaFoldDB" id="A0A0V1DE18"/>
<dbReference type="Proteomes" id="UP000054653">
    <property type="component" value="Unassembled WGS sequence"/>
</dbReference>
<comment type="caution">
    <text evidence="1">The sequence shown here is derived from an EMBL/GenBank/DDBJ whole genome shotgun (WGS) entry which is preliminary data.</text>
</comment>
<sequence>MAHGRDVTERLLPGVVPGWRSSTRTSSRCTYFHSIGKEVATFLNAVRRVSRNKAVCSTALRSL</sequence>
<evidence type="ECO:0000313" key="1">
    <source>
        <dbReference type="EMBL" id="KRY59558.1"/>
    </source>
</evidence>
<reference evidence="1 2" key="1">
    <citation type="submission" date="2015-01" db="EMBL/GenBank/DDBJ databases">
        <title>Evolution of Trichinella species and genotypes.</title>
        <authorList>
            <person name="Korhonen P.K."/>
            <person name="Edoardo P."/>
            <person name="Giuseppe L.R."/>
            <person name="Gasser R.B."/>
        </authorList>
    </citation>
    <scope>NUCLEOTIDE SEQUENCE [LARGE SCALE GENOMIC DNA]</scope>
    <source>
        <strain evidence="1">ISS120</strain>
    </source>
</reference>
<dbReference type="EMBL" id="JYDI01000011">
    <property type="protein sequence ID" value="KRY59558.1"/>
    <property type="molecule type" value="Genomic_DNA"/>
</dbReference>
<protein>
    <submittedName>
        <fullName evidence="1">Uncharacterized protein</fullName>
    </submittedName>
</protein>
<organism evidence="1 2">
    <name type="scientific">Trichinella britovi</name>
    <name type="common">Parasitic roundworm</name>
    <dbReference type="NCBI Taxonomy" id="45882"/>
    <lineage>
        <taxon>Eukaryota</taxon>
        <taxon>Metazoa</taxon>
        <taxon>Ecdysozoa</taxon>
        <taxon>Nematoda</taxon>
        <taxon>Enoplea</taxon>
        <taxon>Dorylaimia</taxon>
        <taxon>Trichinellida</taxon>
        <taxon>Trichinellidae</taxon>
        <taxon>Trichinella</taxon>
    </lineage>
</organism>
<keyword evidence="2" id="KW-1185">Reference proteome</keyword>
<gene>
    <name evidence="1" type="ORF">T03_1060</name>
</gene>
<accession>A0A0V1DE18</accession>